<organism evidence="1 2">
    <name type="scientific">Dreissena polymorpha</name>
    <name type="common">Zebra mussel</name>
    <name type="synonym">Mytilus polymorpha</name>
    <dbReference type="NCBI Taxonomy" id="45954"/>
    <lineage>
        <taxon>Eukaryota</taxon>
        <taxon>Metazoa</taxon>
        <taxon>Spiralia</taxon>
        <taxon>Lophotrochozoa</taxon>
        <taxon>Mollusca</taxon>
        <taxon>Bivalvia</taxon>
        <taxon>Autobranchia</taxon>
        <taxon>Heteroconchia</taxon>
        <taxon>Euheterodonta</taxon>
        <taxon>Imparidentia</taxon>
        <taxon>Neoheterodontei</taxon>
        <taxon>Myida</taxon>
        <taxon>Dreissenoidea</taxon>
        <taxon>Dreissenidae</taxon>
        <taxon>Dreissena</taxon>
    </lineage>
</organism>
<reference evidence="1" key="2">
    <citation type="submission" date="2020-11" db="EMBL/GenBank/DDBJ databases">
        <authorList>
            <person name="McCartney M.A."/>
            <person name="Auch B."/>
            <person name="Kono T."/>
            <person name="Mallez S."/>
            <person name="Becker A."/>
            <person name="Gohl D.M."/>
            <person name="Silverstein K.A.T."/>
            <person name="Koren S."/>
            <person name="Bechman K.B."/>
            <person name="Herman A."/>
            <person name="Abrahante J.E."/>
            <person name="Garbe J."/>
        </authorList>
    </citation>
    <scope>NUCLEOTIDE SEQUENCE</scope>
    <source>
        <strain evidence="1">Duluth1</strain>
        <tissue evidence="1">Whole animal</tissue>
    </source>
</reference>
<evidence type="ECO:0000313" key="1">
    <source>
        <dbReference type="EMBL" id="KAH3734849.1"/>
    </source>
</evidence>
<name>A0A9D4CYD9_DREPO</name>
<dbReference type="AlphaFoldDB" id="A0A9D4CYD9"/>
<dbReference type="EMBL" id="JAIWYP010000011">
    <property type="protein sequence ID" value="KAH3734849.1"/>
    <property type="molecule type" value="Genomic_DNA"/>
</dbReference>
<comment type="caution">
    <text evidence="1">The sequence shown here is derived from an EMBL/GenBank/DDBJ whole genome shotgun (WGS) entry which is preliminary data.</text>
</comment>
<gene>
    <name evidence="1" type="ORF">DPMN_041299</name>
</gene>
<reference evidence="1" key="1">
    <citation type="journal article" date="2019" name="bioRxiv">
        <title>The Genome of the Zebra Mussel, Dreissena polymorpha: A Resource for Invasive Species Research.</title>
        <authorList>
            <person name="McCartney M.A."/>
            <person name="Auch B."/>
            <person name="Kono T."/>
            <person name="Mallez S."/>
            <person name="Zhang Y."/>
            <person name="Obille A."/>
            <person name="Becker A."/>
            <person name="Abrahante J.E."/>
            <person name="Garbe J."/>
            <person name="Badalamenti J.P."/>
            <person name="Herman A."/>
            <person name="Mangelson H."/>
            <person name="Liachko I."/>
            <person name="Sullivan S."/>
            <person name="Sone E.D."/>
            <person name="Koren S."/>
            <person name="Silverstein K.A.T."/>
            <person name="Beckman K.B."/>
            <person name="Gohl D.M."/>
        </authorList>
    </citation>
    <scope>NUCLEOTIDE SEQUENCE</scope>
    <source>
        <strain evidence="1">Duluth1</strain>
        <tissue evidence="1">Whole animal</tissue>
    </source>
</reference>
<protein>
    <submittedName>
        <fullName evidence="1">Uncharacterized protein</fullName>
    </submittedName>
</protein>
<sequence>MLSQIISMEASMQSWNDCANRGRPISEMMRSMMAMVETLVKIQKRSVQPPSKTPTTVCGVAEEYTLSPMELRSLYQASISPLI</sequence>
<proteinExistence type="predicted"/>
<dbReference type="Proteomes" id="UP000828390">
    <property type="component" value="Unassembled WGS sequence"/>
</dbReference>
<accession>A0A9D4CYD9</accession>
<keyword evidence="2" id="KW-1185">Reference proteome</keyword>
<evidence type="ECO:0000313" key="2">
    <source>
        <dbReference type="Proteomes" id="UP000828390"/>
    </source>
</evidence>